<dbReference type="GO" id="GO:0071973">
    <property type="term" value="P:bacterial-type flagellum-dependent cell motility"/>
    <property type="evidence" value="ECO:0007669"/>
    <property type="project" value="TreeGrafter"/>
</dbReference>
<dbReference type="AlphaFoldDB" id="A0A644W0Y8"/>
<sequence>MGYTNNNSKQEYLKQSVMTASPSELVVMLFDSCIKNLKQAEICLNERRDFDGANLHFQKSQKIILELISCLDTSYEISAQLFLVYQYLLCTIRDMNAKKNLSLLTDVLDILNSLRDTWKKVSTLRDITSSEVG</sequence>
<protein>
    <submittedName>
        <fullName evidence="6">Flagellar secretion chaperone FliS</fullName>
    </submittedName>
</protein>
<comment type="caution">
    <text evidence="6">The sequence shown here is derived from an EMBL/GenBank/DDBJ whole genome shotgun (WGS) entry which is preliminary data.</text>
</comment>
<evidence type="ECO:0000256" key="5">
    <source>
        <dbReference type="ARBA" id="ARBA00023186"/>
    </source>
</evidence>
<keyword evidence="6" id="KW-0282">Flagellum</keyword>
<accession>A0A644W0Y8</accession>
<proteinExistence type="inferred from homology"/>
<evidence type="ECO:0000313" key="6">
    <source>
        <dbReference type="EMBL" id="MPL97404.1"/>
    </source>
</evidence>
<organism evidence="6">
    <name type="scientific">bioreactor metagenome</name>
    <dbReference type="NCBI Taxonomy" id="1076179"/>
    <lineage>
        <taxon>unclassified sequences</taxon>
        <taxon>metagenomes</taxon>
        <taxon>ecological metagenomes</taxon>
    </lineage>
</organism>
<name>A0A644W0Y8_9ZZZZ</name>
<evidence type="ECO:0000256" key="1">
    <source>
        <dbReference type="ARBA" id="ARBA00004514"/>
    </source>
</evidence>
<reference evidence="6" key="1">
    <citation type="submission" date="2019-08" db="EMBL/GenBank/DDBJ databases">
        <authorList>
            <person name="Kucharzyk K."/>
            <person name="Murdoch R.W."/>
            <person name="Higgins S."/>
            <person name="Loffler F."/>
        </authorList>
    </citation>
    <scope>NUCLEOTIDE SEQUENCE</scope>
</reference>
<evidence type="ECO:0000256" key="4">
    <source>
        <dbReference type="ARBA" id="ARBA00022795"/>
    </source>
</evidence>
<dbReference type="Gene3D" id="1.20.120.340">
    <property type="entry name" value="Flagellar protein FliS"/>
    <property type="match status" value="1"/>
</dbReference>
<keyword evidence="6" id="KW-0969">Cilium</keyword>
<dbReference type="SUPFAM" id="SSF101116">
    <property type="entry name" value="Flagellar export chaperone FliS"/>
    <property type="match status" value="1"/>
</dbReference>
<comment type="similarity">
    <text evidence="2">Belongs to the FliS family.</text>
</comment>
<gene>
    <name evidence="6" type="primary">fliS_4</name>
    <name evidence="6" type="ORF">SDC9_43595</name>
</gene>
<keyword evidence="6" id="KW-0966">Cell projection</keyword>
<keyword evidence="5" id="KW-0143">Chaperone</keyword>
<dbReference type="PANTHER" id="PTHR34773">
    <property type="entry name" value="FLAGELLAR SECRETION CHAPERONE FLIS"/>
    <property type="match status" value="1"/>
</dbReference>
<dbReference type="NCBIfam" id="TIGR00208">
    <property type="entry name" value="fliS"/>
    <property type="match status" value="1"/>
</dbReference>
<dbReference type="InterPro" id="IPR003713">
    <property type="entry name" value="FliS"/>
</dbReference>
<dbReference type="GO" id="GO:0005829">
    <property type="term" value="C:cytosol"/>
    <property type="evidence" value="ECO:0007669"/>
    <property type="project" value="UniProtKB-SubCell"/>
</dbReference>
<dbReference type="GO" id="GO:0044780">
    <property type="term" value="P:bacterial-type flagellum assembly"/>
    <property type="evidence" value="ECO:0007669"/>
    <property type="project" value="InterPro"/>
</dbReference>
<dbReference type="EMBL" id="VSSQ01000554">
    <property type="protein sequence ID" value="MPL97404.1"/>
    <property type="molecule type" value="Genomic_DNA"/>
</dbReference>
<dbReference type="InterPro" id="IPR036584">
    <property type="entry name" value="FliS_sf"/>
</dbReference>
<dbReference type="CDD" id="cd16098">
    <property type="entry name" value="FliS"/>
    <property type="match status" value="1"/>
</dbReference>
<comment type="subcellular location">
    <subcellularLocation>
        <location evidence="1">Cytoplasm</location>
        <location evidence="1">Cytosol</location>
    </subcellularLocation>
</comment>
<evidence type="ECO:0000256" key="3">
    <source>
        <dbReference type="ARBA" id="ARBA00022490"/>
    </source>
</evidence>
<evidence type="ECO:0000256" key="2">
    <source>
        <dbReference type="ARBA" id="ARBA00008787"/>
    </source>
</evidence>
<dbReference type="PIRSF" id="PIRSF039090">
    <property type="entry name" value="Flis"/>
    <property type="match status" value="1"/>
</dbReference>
<dbReference type="Pfam" id="PF02561">
    <property type="entry name" value="FliS"/>
    <property type="match status" value="1"/>
</dbReference>
<keyword evidence="4" id="KW-1005">Bacterial flagellum biogenesis</keyword>
<keyword evidence="3" id="KW-0963">Cytoplasm</keyword>
<dbReference type="PANTHER" id="PTHR34773:SF1">
    <property type="entry name" value="FLAGELLAR SECRETION CHAPERONE FLIS"/>
    <property type="match status" value="1"/>
</dbReference>